<dbReference type="AlphaFoldDB" id="A0A5E7VUE3"/>
<dbReference type="Proteomes" id="UP000412311">
    <property type="component" value="Unassembled WGS sequence"/>
</dbReference>
<reference evidence="1 2" key="1">
    <citation type="submission" date="2019-09" db="EMBL/GenBank/DDBJ databases">
        <authorList>
            <person name="Chandra G."/>
            <person name="Truman W A."/>
        </authorList>
    </citation>
    <scope>NUCLEOTIDE SEQUENCE [LARGE SCALE GENOMIC DNA]</scope>
    <source>
        <strain evidence="1">PS925</strain>
    </source>
</reference>
<gene>
    <name evidence="1" type="ORF">PS925_06055</name>
</gene>
<protein>
    <submittedName>
        <fullName evidence="1">Uncharacterized protein</fullName>
    </submittedName>
</protein>
<proteinExistence type="predicted"/>
<organism evidence="1 2">
    <name type="scientific">Pseudomonas fluorescens</name>
    <dbReference type="NCBI Taxonomy" id="294"/>
    <lineage>
        <taxon>Bacteria</taxon>
        <taxon>Pseudomonadati</taxon>
        <taxon>Pseudomonadota</taxon>
        <taxon>Gammaproteobacteria</taxon>
        <taxon>Pseudomonadales</taxon>
        <taxon>Pseudomonadaceae</taxon>
        <taxon>Pseudomonas</taxon>
    </lineage>
</organism>
<evidence type="ECO:0000313" key="1">
    <source>
        <dbReference type="EMBL" id="VVQ26045.1"/>
    </source>
</evidence>
<sequence>MTPVFAVWEEGEVKRVAVVGGRSVERGKVKFEFTAKTSMGGMSKYIQSIFYKGPVQSQDVFQITLEREKRLIQLLHRPHLAEIG</sequence>
<accession>A0A5E7VUE3</accession>
<evidence type="ECO:0000313" key="2">
    <source>
        <dbReference type="Proteomes" id="UP000412311"/>
    </source>
</evidence>
<name>A0A5E7VUE3_PSEFL</name>
<dbReference type="EMBL" id="CABVJG010000035">
    <property type="protein sequence ID" value="VVQ26045.1"/>
    <property type="molecule type" value="Genomic_DNA"/>
</dbReference>